<dbReference type="GO" id="GO:0046872">
    <property type="term" value="F:metal ion binding"/>
    <property type="evidence" value="ECO:0007669"/>
    <property type="project" value="UniProtKB-KW"/>
</dbReference>
<evidence type="ECO:0000256" key="8">
    <source>
        <dbReference type="ARBA" id="ARBA00022968"/>
    </source>
</evidence>
<dbReference type="AlphaFoldDB" id="A0A3B0XA34"/>
<keyword evidence="13" id="KW-0325">Glycoprotein</keyword>
<protein>
    <recommendedName>
        <fullName evidence="14">Peptide O-xylosyltransferase</fullName>
    </recommendedName>
</protein>
<keyword evidence="6" id="KW-0479">Metal-binding</keyword>
<evidence type="ECO:0000313" key="15">
    <source>
        <dbReference type="EMBL" id="VAW65108.1"/>
    </source>
</evidence>
<keyword evidence="12" id="KW-1015">Disulfide bond</keyword>
<keyword evidence="5" id="KW-0812">Transmembrane</keyword>
<sequence length="335" mass="38471">MENNSDTLIVYLILAHGEPALLSKLIGALEHDNVRFFVHVDAKSDISQFKTNALLKYKVTFITDRVKVYWGGFSMVEATLHLMEAAINDVPDFAYAVLLSGVHYPIKSNDYILNRLKDPNVEYLQYAKVTEVGCEFKINAFCFNDFKLFNPRTTYSTNHKLNILARIPGKLVNLLFRQLVPLVYKRKLKGGIVSYAGANWWALTKPCVQHVLKYVEENNHYKKYFRFATQPDETFFHTIICNSNFNLANQHITLGSMTGSSATNSRYSQLRGLSLTFTKCSSNGSPKILDESDSPNICKEANYFDFPQLFARKFDVERSSRLLRLIDDYRSKHRN</sequence>
<dbReference type="InterPro" id="IPR003406">
    <property type="entry name" value="Glyco_trans_14"/>
</dbReference>
<evidence type="ECO:0000256" key="7">
    <source>
        <dbReference type="ARBA" id="ARBA00022824"/>
    </source>
</evidence>
<dbReference type="Pfam" id="PF02485">
    <property type="entry name" value="Branch"/>
    <property type="match status" value="1"/>
</dbReference>
<gene>
    <name evidence="15" type="ORF">MNBD_GAMMA09-2905</name>
</gene>
<evidence type="ECO:0000256" key="14">
    <source>
        <dbReference type="ARBA" id="ARBA00042865"/>
    </source>
</evidence>
<keyword evidence="9" id="KW-1133">Transmembrane helix</keyword>
<keyword evidence="3" id="KW-0328">Glycosyltransferase</keyword>
<keyword evidence="8" id="KW-0735">Signal-anchor</keyword>
<dbReference type="GO" id="GO:0030158">
    <property type="term" value="F:protein xylosyltransferase activity"/>
    <property type="evidence" value="ECO:0007669"/>
    <property type="project" value="InterPro"/>
</dbReference>
<dbReference type="EMBL" id="UOFI01000061">
    <property type="protein sequence ID" value="VAW65108.1"/>
    <property type="molecule type" value="Genomic_DNA"/>
</dbReference>
<evidence type="ECO:0000256" key="10">
    <source>
        <dbReference type="ARBA" id="ARBA00023034"/>
    </source>
</evidence>
<evidence type="ECO:0000256" key="4">
    <source>
        <dbReference type="ARBA" id="ARBA00022679"/>
    </source>
</evidence>
<dbReference type="GO" id="GO:0005789">
    <property type="term" value="C:endoplasmic reticulum membrane"/>
    <property type="evidence" value="ECO:0007669"/>
    <property type="project" value="UniProtKB-SubCell"/>
</dbReference>
<evidence type="ECO:0000256" key="9">
    <source>
        <dbReference type="ARBA" id="ARBA00022989"/>
    </source>
</evidence>
<evidence type="ECO:0000256" key="12">
    <source>
        <dbReference type="ARBA" id="ARBA00023157"/>
    </source>
</evidence>
<organism evidence="15">
    <name type="scientific">hydrothermal vent metagenome</name>
    <dbReference type="NCBI Taxonomy" id="652676"/>
    <lineage>
        <taxon>unclassified sequences</taxon>
        <taxon>metagenomes</taxon>
        <taxon>ecological metagenomes</taxon>
    </lineage>
</organism>
<dbReference type="InterPro" id="IPR043538">
    <property type="entry name" value="XYLT"/>
</dbReference>
<accession>A0A3B0XA34</accession>
<dbReference type="GO" id="GO:0050650">
    <property type="term" value="P:chondroitin sulfate proteoglycan biosynthetic process"/>
    <property type="evidence" value="ECO:0007669"/>
    <property type="project" value="TreeGrafter"/>
</dbReference>
<dbReference type="PANTHER" id="PTHR46025:SF3">
    <property type="entry name" value="XYLOSYLTRANSFERASE OXT"/>
    <property type="match status" value="1"/>
</dbReference>
<comment type="subcellular location">
    <subcellularLocation>
        <location evidence="2">Endoplasmic reticulum membrane</location>
        <topology evidence="2">Single-pass type II membrane protein</topology>
    </subcellularLocation>
    <subcellularLocation>
        <location evidence="1">Golgi apparatus membrane</location>
        <topology evidence="1">Single-pass type II membrane protein</topology>
    </subcellularLocation>
</comment>
<evidence type="ECO:0000256" key="6">
    <source>
        <dbReference type="ARBA" id="ARBA00022723"/>
    </source>
</evidence>
<proteinExistence type="predicted"/>
<name>A0A3B0XA34_9ZZZZ</name>
<keyword evidence="4" id="KW-0808">Transferase</keyword>
<evidence type="ECO:0000256" key="13">
    <source>
        <dbReference type="ARBA" id="ARBA00023180"/>
    </source>
</evidence>
<evidence type="ECO:0000256" key="1">
    <source>
        <dbReference type="ARBA" id="ARBA00004323"/>
    </source>
</evidence>
<keyword evidence="10" id="KW-0333">Golgi apparatus</keyword>
<evidence type="ECO:0000256" key="11">
    <source>
        <dbReference type="ARBA" id="ARBA00023136"/>
    </source>
</evidence>
<dbReference type="GO" id="GO:0000139">
    <property type="term" value="C:Golgi membrane"/>
    <property type="evidence" value="ECO:0007669"/>
    <property type="project" value="UniProtKB-SubCell"/>
</dbReference>
<dbReference type="PANTHER" id="PTHR46025">
    <property type="entry name" value="XYLOSYLTRANSFERASE OXT"/>
    <property type="match status" value="1"/>
</dbReference>
<evidence type="ECO:0000256" key="3">
    <source>
        <dbReference type="ARBA" id="ARBA00022676"/>
    </source>
</evidence>
<dbReference type="GO" id="GO:0015012">
    <property type="term" value="P:heparan sulfate proteoglycan biosynthetic process"/>
    <property type="evidence" value="ECO:0007669"/>
    <property type="project" value="TreeGrafter"/>
</dbReference>
<reference evidence="15" key="1">
    <citation type="submission" date="2018-06" db="EMBL/GenBank/DDBJ databases">
        <authorList>
            <person name="Zhirakovskaya E."/>
        </authorList>
    </citation>
    <scope>NUCLEOTIDE SEQUENCE</scope>
</reference>
<keyword evidence="7" id="KW-0256">Endoplasmic reticulum</keyword>
<keyword evidence="11" id="KW-0472">Membrane</keyword>
<evidence type="ECO:0000256" key="2">
    <source>
        <dbReference type="ARBA" id="ARBA00004648"/>
    </source>
</evidence>
<evidence type="ECO:0000256" key="5">
    <source>
        <dbReference type="ARBA" id="ARBA00022692"/>
    </source>
</evidence>